<evidence type="ECO:0000256" key="6">
    <source>
        <dbReference type="ARBA" id="ARBA00022692"/>
    </source>
</evidence>
<keyword evidence="6 10" id="KW-0812">Transmembrane</keyword>
<evidence type="ECO:0000313" key="11">
    <source>
        <dbReference type="EMBL" id="MBU5489024.1"/>
    </source>
</evidence>
<evidence type="ECO:0000256" key="9">
    <source>
        <dbReference type="ARBA" id="ARBA00023251"/>
    </source>
</evidence>
<evidence type="ECO:0000256" key="8">
    <source>
        <dbReference type="ARBA" id="ARBA00023136"/>
    </source>
</evidence>
<dbReference type="InterPro" id="IPR045070">
    <property type="entry name" value="MATE_MepA-like"/>
</dbReference>
<evidence type="ECO:0000256" key="3">
    <source>
        <dbReference type="ARBA" id="ARBA00022106"/>
    </source>
</evidence>
<organism evidence="11 12">
    <name type="scientific">Butyricicoccus intestinisimiae</name>
    <dbReference type="NCBI Taxonomy" id="2841509"/>
    <lineage>
        <taxon>Bacteria</taxon>
        <taxon>Bacillati</taxon>
        <taxon>Bacillota</taxon>
        <taxon>Clostridia</taxon>
        <taxon>Eubacteriales</taxon>
        <taxon>Butyricicoccaceae</taxon>
        <taxon>Butyricicoccus</taxon>
    </lineage>
</organism>
<keyword evidence="7 10" id="KW-1133">Transmembrane helix</keyword>
<keyword evidence="5" id="KW-1003">Cell membrane</keyword>
<evidence type="ECO:0000256" key="7">
    <source>
        <dbReference type="ARBA" id="ARBA00022989"/>
    </source>
</evidence>
<dbReference type="Pfam" id="PF01554">
    <property type="entry name" value="MatE"/>
    <property type="match status" value="2"/>
</dbReference>
<reference evidence="11 12" key="1">
    <citation type="submission" date="2021-06" db="EMBL/GenBank/DDBJ databases">
        <authorList>
            <person name="Sun Q."/>
            <person name="Li D."/>
        </authorList>
    </citation>
    <scope>NUCLEOTIDE SEQUENCE [LARGE SCALE GENOMIC DNA]</scope>
    <source>
        <strain evidence="11 12">MSJd-7</strain>
    </source>
</reference>
<evidence type="ECO:0000313" key="12">
    <source>
        <dbReference type="Proteomes" id="UP000783588"/>
    </source>
</evidence>
<dbReference type="InterPro" id="IPR051327">
    <property type="entry name" value="MATE_MepA_subfamily"/>
</dbReference>
<keyword evidence="8 10" id="KW-0472">Membrane</keyword>
<dbReference type="Proteomes" id="UP000783588">
    <property type="component" value="Unassembled WGS sequence"/>
</dbReference>
<dbReference type="NCBIfam" id="TIGR00797">
    <property type="entry name" value="matE"/>
    <property type="match status" value="1"/>
</dbReference>
<evidence type="ECO:0000256" key="1">
    <source>
        <dbReference type="ARBA" id="ARBA00004651"/>
    </source>
</evidence>
<dbReference type="EMBL" id="JAHLQI010000001">
    <property type="protein sequence ID" value="MBU5489024.1"/>
    <property type="molecule type" value="Genomic_DNA"/>
</dbReference>
<comment type="similarity">
    <text evidence="2">Belongs to the multi antimicrobial extrusion (MATE) (TC 2.A.66.1) family. MepA subfamily.</text>
</comment>
<comment type="subcellular location">
    <subcellularLocation>
        <location evidence="1">Cell membrane</location>
        <topology evidence="1">Multi-pass membrane protein</topology>
    </subcellularLocation>
</comment>
<feature type="transmembrane region" description="Helical" evidence="10">
    <location>
        <begin position="336"/>
        <end position="362"/>
    </location>
</feature>
<gene>
    <name evidence="11" type="ORF">KQI75_00025</name>
</gene>
<evidence type="ECO:0000256" key="10">
    <source>
        <dbReference type="SAM" id="Phobius"/>
    </source>
</evidence>
<dbReference type="PIRSF" id="PIRSF006603">
    <property type="entry name" value="DinF"/>
    <property type="match status" value="1"/>
</dbReference>
<keyword evidence="12" id="KW-1185">Reference proteome</keyword>
<comment type="caution">
    <text evidence="11">The sequence shown here is derived from an EMBL/GenBank/DDBJ whole genome shotgun (WGS) entry which is preliminary data.</text>
</comment>
<protein>
    <recommendedName>
        <fullName evidence="3">Multidrug export protein MepA</fullName>
    </recommendedName>
</protein>
<evidence type="ECO:0000256" key="4">
    <source>
        <dbReference type="ARBA" id="ARBA00022448"/>
    </source>
</evidence>
<name>A0ABS6EQ87_9FIRM</name>
<evidence type="ECO:0000256" key="5">
    <source>
        <dbReference type="ARBA" id="ARBA00022475"/>
    </source>
</evidence>
<dbReference type="CDD" id="cd13143">
    <property type="entry name" value="MATE_MepA_like"/>
    <property type="match status" value="1"/>
</dbReference>
<keyword evidence="4" id="KW-0813">Transport</keyword>
<sequence length="431" mass="46993">MLVSALYNIVDQVFIGWSIGALGNAATNVAFPLTTICIAIALMFGIGGASAFNLTMGEGDAKRAAFYVGNAISMLVICGVVLCIVAHLFLTPMLRFFGSTQDILGYARTYTAITAFGFPFLILATGGGHLIRADGSPRFTMTCNLVGAIINLILDPIFIFGFHWGMAGAALATIIGQIVSAALAVRYLMHYKTVAITRQHLHPRKDCVCRIAALGAAQSFNQIAMTVVQIALNKSLTHYGAMSIYGEEIPLACAGIITKVNQIFFSVIIGLSQSVQPIASFNYGAQQYARVRKVYHLAIRCGFVISITSFVVFQLFPRQITSLFGSGDALYFEFAISYFRVFFFCTFLNCLQPIFSTFFTAIGQPVKGLFLSMTRQILFLLPLILILPLFFGIDGILYSGPIADGVAAVVSVFMIRQEMQHMRQLELHASF</sequence>
<feature type="transmembrane region" description="Helical" evidence="10">
    <location>
        <begin position="64"/>
        <end position="90"/>
    </location>
</feature>
<evidence type="ECO:0000256" key="2">
    <source>
        <dbReference type="ARBA" id="ARBA00008417"/>
    </source>
</evidence>
<feature type="transmembrane region" description="Helical" evidence="10">
    <location>
        <begin position="369"/>
        <end position="390"/>
    </location>
</feature>
<feature type="transmembrane region" description="Helical" evidence="10">
    <location>
        <begin position="170"/>
        <end position="189"/>
    </location>
</feature>
<feature type="transmembrane region" description="Helical" evidence="10">
    <location>
        <begin position="29"/>
        <end position="52"/>
    </location>
</feature>
<keyword evidence="9" id="KW-0046">Antibiotic resistance</keyword>
<dbReference type="PANTHER" id="PTHR43823:SF3">
    <property type="entry name" value="MULTIDRUG EXPORT PROTEIN MEPA"/>
    <property type="match status" value="1"/>
</dbReference>
<feature type="transmembrane region" description="Helical" evidence="10">
    <location>
        <begin position="143"/>
        <end position="164"/>
    </location>
</feature>
<feature type="transmembrane region" description="Helical" evidence="10">
    <location>
        <begin position="110"/>
        <end position="131"/>
    </location>
</feature>
<dbReference type="PANTHER" id="PTHR43823">
    <property type="entry name" value="SPORULATION PROTEIN YKVU"/>
    <property type="match status" value="1"/>
</dbReference>
<feature type="transmembrane region" description="Helical" evidence="10">
    <location>
        <begin position="297"/>
        <end position="316"/>
    </location>
</feature>
<proteinExistence type="inferred from homology"/>
<dbReference type="InterPro" id="IPR048279">
    <property type="entry name" value="MdtK-like"/>
</dbReference>
<dbReference type="InterPro" id="IPR002528">
    <property type="entry name" value="MATE_fam"/>
</dbReference>
<accession>A0ABS6EQ87</accession>